<dbReference type="Pfam" id="PF08240">
    <property type="entry name" value="ADH_N"/>
    <property type="match status" value="1"/>
</dbReference>
<dbReference type="Proteomes" id="UP000481858">
    <property type="component" value="Unassembled WGS sequence"/>
</dbReference>
<keyword evidence="3" id="KW-0479">Metal-binding</keyword>
<dbReference type="CDD" id="cd05188">
    <property type="entry name" value="MDR"/>
    <property type="match status" value="1"/>
</dbReference>
<evidence type="ECO:0000259" key="8">
    <source>
        <dbReference type="Pfam" id="PF08240"/>
    </source>
</evidence>
<comment type="similarity">
    <text evidence="2">Belongs to the zinc-containing alcohol dehydrogenase family.</text>
</comment>
<reference evidence="9 10" key="1">
    <citation type="submission" date="2019-12" db="EMBL/GenBank/DDBJ databases">
        <title>Draft genome sequence of the ascomycete Xylaria multiplex DSM 110363.</title>
        <authorList>
            <person name="Buettner E."/>
            <person name="Kellner H."/>
        </authorList>
    </citation>
    <scope>NUCLEOTIDE SEQUENCE [LARGE SCALE GENOMIC DNA]</scope>
    <source>
        <strain evidence="9 10">DSM 110363</strain>
    </source>
</reference>
<evidence type="ECO:0000256" key="2">
    <source>
        <dbReference type="ARBA" id="ARBA00008072"/>
    </source>
</evidence>
<dbReference type="GO" id="GO:0046872">
    <property type="term" value="F:metal ion binding"/>
    <property type="evidence" value="ECO:0007669"/>
    <property type="project" value="UniProtKB-KW"/>
</dbReference>
<name>A0A7C8IIV9_9PEZI</name>
<dbReference type="InterPro" id="IPR013149">
    <property type="entry name" value="ADH-like_C"/>
</dbReference>
<dbReference type="SUPFAM" id="SSF51735">
    <property type="entry name" value="NAD(P)-binding Rossmann-fold domains"/>
    <property type="match status" value="1"/>
</dbReference>
<dbReference type="InParanoid" id="A0A7C8IIV9"/>
<dbReference type="SUPFAM" id="SSF50129">
    <property type="entry name" value="GroES-like"/>
    <property type="match status" value="1"/>
</dbReference>
<dbReference type="Pfam" id="PF00107">
    <property type="entry name" value="ADH_zinc_N"/>
    <property type="match status" value="1"/>
</dbReference>
<evidence type="ECO:0000256" key="4">
    <source>
        <dbReference type="ARBA" id="ARBA00022833"/>
    </source>
</evidence>
<evidence type="ECO:0000256" key="3">
    <source>
        <dbReference type="ARBA" id="ARBA00022723"/>
    </source>
</evidence>
<evidence type="ECO:0000256" key="1">
    <source>
        <dbReference type="ARBA" id="ARBA00001947"/>
    </source>
</evidence>
<comment type="caution">
    <text evidence="9">The sequence shown here is derived from an EMBL/GenBank/DDBJ whole genome shotgun (WGS) entry which is preliminary data.</text>
</comment>
<evidence type="ECO:0000313" key="9">
    <source>
        <dbReference type="EMBL" id="KAF2964746.1"/>
    </source>
</evidence>
<evidence type="ECO:0000256" key="5">
    <source>
        <dbReference type="ARBA" id="ARBA00023002"/>
    </source>
</evidence>
<dbReference type="EMBL" id="WUBL01000138">
    <property type="protein sequence ID" value="KAF2964746.1"/>
    <property type="molecule type" value="Genomic_DNA"/>
</dbReference>
<organism evidence="9 10">
    <name type="scientific">Xylaria multiplex</name>
    <dbReference type="NCBI Taxonomy" id="323545"/>
    <lineage>
        <taxon>Eukaryota</taxon>
        <taxon>Fungi</taxon>
        <taxon>Dikarya</taxon>
        <taxon>Ascomycota</taxon>
        <taxon>Pezizomycotina</taxon>
        <taxon>Sordariomycetes</taxon>
        <taxon>Xylariomycetidae</taxon>
        <taxon>Xylariales</taxon>
        <taxon>Xylariaceae</taxon>
        <taxon>Xylaria</taxon>
    </lineage>
</organism>
<gene>
    <name evidence="9" type="ORF">GQX73_g8827</name>
</gene>
<evidence type="ECO:0008006" key="11">
    <source>
        <dbReference type="Google" id="ProtNLM"/>
    </source>
</evidence>
<keyword evidence="4" id="KW-0862">Zinc</keyword>
<dbReference type="PANTHER" id="PTHR43350:SF17">
    <property type="entry name" value="NAD-DEPENDENT ALCOHOL DEHYDROGENASE"/>
    <property type="match status" value="1"/>
</dbReference>
<keyword evidence="6" id="KW-0812">Transmembrane</keyword>
<dbReference type="PANTHER" id="PTHR43350">
    <property type="entry name" value="NAD-DEPENDENT ALCOHOL DEHYDROGENASE"/>
    <property type="match status" value="1"/>
</dbReference>
<sequence>MAAAKALVIKSLKSPADVEVVEKDIPIAIPGTAVIQILASGIGTSHGYLISHEVPGFSFPVPSVFGSSAVGRVVSVGSDSVSIKEGQLVAIDPFTSARDDASVEIIVGLMDGGGSKAKKLADNTWRDGSWQTHAVVPLENAIPLNEEVLIGKHGYEVEELTIIPRLSVAYGAISNVDIKAGETVIVGPATGQFGGAAVEVASALGARVIALGRNQEALATLQSTIPRVEIVVITGDVEKDAEAIQAFGLADAFVDFTPHSLQSEPSHFKSALLSLRKRGRVALMGGLGGNISIPYFLMILNSLEIKGKWMYTRDEIRKLVKMIEVGTLKIGKGAGHQVNGKFKLEDYEAAFESAAKHTQWGSSVVFIP</sequence>
<dbReference type="Gene3D" id="3.90.180.10">
    <property type="entry name" value="Medium-chain alcohol dehydrogenases, catalytic domain"/>
    <property type="match status" value="1"/>
</dbReference>
<dbReference type="OrthoDB" id="5407715at2759"/>
<feature type="domain" description="Alcohol dehydrogenase-like C-terminal" evidence="7">
    <location>
        <begin position="194"/>
        <end position="323"/>
    </location>
</feature>
<accession>A0A7C8IIV9</accession>
<evidence type="ECO:0000259" key="7">
    <source>
        <dbReference type="Pfam" id="PF00107"/>
    </source>
</evidence>
<dbReference type="GO" id="GO:0016491">
    <property type="term" value="F:oxidoreductase activity"/>
    <property type="evidence" value="ECO:0007669"/>
    <property type="project" value="UniProtKB-KW"/>
</dbReference>
<keyword evidence="10" id="KW-1185">Reference proteome</keyword>
<dbReference type="InterPro" id="IPR011032">
    <property type="entry name" value="GroES-like_sf"/>
</dbReference>
<feature type="domain" description="Alcohol dehydrogenase-like N-terminal" evidence="8">
    <location>
        <begin position="30"/>
        <end position="145"/>
    </location>
</feature>
<dbReference type="Gene3D" id="3.40.50.720">
    <property type="entry name" value="NAD(P)-binding Rossmann-like Domain"/>
    <property type="match status" value="1"/>
</dbReference>
<evidence type="ECO:0000313" key="10">
    <source>
        <dbReference type="Proteomes" id="UP000481858"/>
    </source>
</evidence>
<comment type="cofactor">
    <cofactor evidence="1">
        <name>Zn(2+)</name>
        <dbReference type="ChEBI" id="CHEBI:29105"/>
    </cofactor>
</comment>
<dbReference type="AlphaFoldDB" id="A0A7C8IIV9"/>
<keyword evidence="6" id="KW-0472">Membrane</keyword>
<keyword evidence="6" id="KW-1133">Transmembrane helix</keyword>
<proteinExistence type="inferred from homology"/>
<dbReference type="InterPro" id="IPR036291">
    <property type="entry name" value="NAD(P)-bd_dom_sf"/>
</dbReference>
<evidence type="ECO:0000256" key="6">
    <source>
        <dbReference type="SAM" id="Phobius"/>
    </source>
</evidence>
<feature type="transmembrane region" description="Helical" evidence="6">
    <location>
        <begin position="281"/>
        <end position="303"/>
    </location>
</feature>
<keyword evidence="5" id="KW-0560">Oxidoreductase</keyword>
<dbReference type="InterPro" id="IPR013154">
    <property type="entry name" value="ADH-like_N"/>
</dbReference>
<protein>
    <recommendedName>
        <fullName evidence="11">Alcohol dehydrogenase-like C-terminal domain-containing protein</fullName>
    </recommendedName>
</protein>